<protein>
    <recommendedName>
        <fullName evidence="4">Transposase</fullName>
    </recommendedName>
</protein>
<name>A0ABN5IC08_9ACTN</name>
<keyword evidence="3" id="KW-1185">Reference proteome</keyword>
<evidence type="ECO:0008006" key="4">
    <source>
        <dbReference type="Google" id="ProtNLM"/>
    </source>
</evidence>
<proteinExistence type="predicted"/>
<dbReference type="Proteomes" id="UP000238413">
    <property type="component" value="Chromosome"/>
</dbReference>
<reference evidence="2 3" key="1">
    <citation type="submission" date="2018-02" db="EMBL/GenBank/DDBJ databases">
        <title>Complete genome sequence of Streptomyces dengpaensis, the producer of angucyclines.</title>
        <authorList>
            <person name="Yumei L."/>
        </authorList>
    </citation>
    <scope>NUCLEOTIDE SEQUENCE [LARGE SCALE GENOMIC DNA]</scope>
    <source>
        <strain evidence="2 3">XZHG99</strain>
    </source>
</reference>
<evidence type="ECO:0000256" key="1">
    <source>
        <dbReference type="SAM" id="MobiDB-lite"/>
    </source>
</evidence>
<accession>A0ABN5IC08</accession>
<sequence>MVPKSTQSRCPRPSPVDDGRPAVTSLTARRLTQLPPDRRPLPSVAPYDELLRLRRPGTTT</sequence>
<feature type="region of interest" description="Disordered" evidence="1">
    <location>
        <begin position="1"/>
        <end position="60"/>
    </location>
</feature>
<evidence type="ECO:0000313" key="2">
    <source>
        <dbReference type="EMBL" id="AVH60670.1"/>
    </source>
</evidence>
<dbReference type="EMBL" id="CP026652">
    <property type="protein sequence ID" value="AVH60670.1"/>
    <property type="molecule type" value="Genomic_DNA"/>
</dbReference>
<organism evidence="2 3">
    <name type="scientific">Streptomyces dengpaensis</name>
    <dbReference type="NCBI Taxonomy" id="2049881"/>
    <lineage>
        <taxon>Bacteria</taxon>
        <taxon>Bacillati</taxon>
        <taxon>Actinomycetota</taxon>
        <taxon>Actinomycetes</taxon>
        <taxon>Kitasatosporales</taxon>
        <taxon>Streptomycetaceae</taxon>
        <taxon>Streptomyces</taxon>
    </lineage>
</organism>
<gene>
    <name evidence="2" type="ORF">C4B68_38450</name>
</gene>
<evidence type="ECO:0000313" key="3">
    <source>
        <dbReference type="Proteomes" id="UP000238413"/>
    </source>
</evidence>